<name>A0ACC3BV11_PYRYE</name>
<dbReference type="Proteomes" id="UP000798662">
    <property type="component" value="Chromosome 1"/>
</dbReference>
<accession>A0ACC3BV11</accession>
<sequence>MATATYSRSATVNGYAALCSYIQKQATFVAGLTAAGTEPTAAQLARFQSRTTSALRRLTDGAPPPVAALAEQLCTAVDAAEDGAGLGAAFGAALDEAREVSAAAGVATEADGEEEEGDDGGGLQPTEEELSDLSAMASRLWDLDINRLVPGRDYQINVQRKARGMSPSSDSARQPFFTYVDTAAYSARPTFVAFYKLLDNYSAHTGVTEELTPGEQEEIDGFLDAIMCTPIMRYATMYAMARRVARSAADLRAQLSELWFAFYRREAARDSSAFEHVFLGEVRGGKVIGLHNWMTLLREERLGGLDYLGYLPPRPPPRGRRPDVPESSSQMLTVRFSWHDAVKAASTIFVGTSPEFEMALYSLIYLCGGGRERHIISVGPHKAEVKVYPLGRMLGTCYAEEMPGGEEDAASPEETEGSAALKAIGKELFRQALKFF</sequence>
<keyword evidence="2" id="KW-1185">Reference proteome</keyword>
<evidence type="ECO:0000313" key="1">
    <source>
        <dbReference type="EMBL" id="KAK1861743.1"/>
    </source>
</evidence>
<gene>
    <name evidence="1" type="ORF">I4F81_004323</name>
</gene>
<protein>
    <submittedName>
        <fullName evidence="1">Uncharacterized protein</fullName>
    </submittedName>
</protein>
<dbReference type="EMBL" id="CM020618">
    <property type="protein sequence ID" value="KAK1861743.1"/>
    <property type="molecule type" value="Genomic_DNA"/>
</dbReference>
<reference evidence="1" key="1">
    <citation type="submission" date="2019-11" db="EMBL/GenBank/DDBJ databases">
        <title>Nori genome reveals adaptations in red seaweeds to the harsh intertidal environment.</title>
        <authorList>
            <person name="Wang D."/>
            <person name="Mao Y."/>
        </authorList>
    </citation>
    <scope>NUCLEOTIDE SEQUENCE</scope>
    <source>
        <tissue evidence="1">Gametophyte</tissue>
    </source>
</reference>
<comment type="caution">
    <text evidence="1">The sequence shown here is derived from an EMBL/GenBank/DDBJ whole genome shotgun (WGS) entry which is preliminary data.</text>
</comment>
<organism evidence="1 2">
    <name type="scientific">Pyropia yezoensis</name>
    <name type="common">Susabi-nori</name>
    <name type="synonym">Porphyra yezoensis</name>
    <dbReference type="NCBI Taxonomy" id="2788"/>
    <lineage>
        <taxon>Eukaryota</taxon>
        <taxon>Rhodophyta</taxon>
        <taxon>Bangiophyceae</taxon>
        <taxon>Bangiales</taxon>
        <taxon>Bangiaceae</taxon>
        <taxon>Pyropia</taxon>
    </lineage>
</organism>
<proteinExistence type="predicted"/>
<evidence type="ECO:0000313" key="2">
    <source>
        <dbReference type="Proteomes" id="UP000798662"/>
    </source>
</evidence>